<dbReference type="EMBL" id="BMDD01000011">
    <property type="protein sequence ID" value="GGH87820.1"/>
    <property type="molecule type" value="Genomic_DNA"/>
</dbReference>
<dbReference type="Proteomes" id="UP000605427">
    <property type="component" value="Unassembled WGS sequence"/>
</dbReference>
<comment type="caution">
    <text evidence="1">The sequence shown here is derived from an EMBL/GenBank/DDBJ whole genome shotgun (WGS) entry which is preliminary data.</text>
</comment>
<protein>
    <submittedName>
        <fullName evidence="1">Uncharacterized protein</fullName>
    </submittedName>
</protein>
<reference evidence="2" key="1">
    <citation type="journal article" date="2019" name="Int. J. Syst. Evol. Microbiol.">
        <title>The Global Catalogue of Microorganisms (GCM) 10K type strain sequencing project: providing services to taxonomists for standard genome sequencing and annotation.</title>
        <authorList>
            <consortium name="The Broad Institute Genomics Platform"/>
            <consortium name="The Broad Institute Genome Sequencing Center for Infectious Disease"/>
            <person name="Wu L."/>
            <person name="Ma J."/>
        </authorList>
    </citation>
    <scope>NUCLEOTIDE SEQUENCE [LARGE SCALE GENOMIC DNA]</scope>
    <source>
        <strain evidence="2">CCM 8702</strain>
    </source>
</reference>
<name>A0ABQ2A8L5_9BACL</name>
<organism evidence="1 2">
    <name type="scientific">Saccharibacillus endophyticus</name>
    <dbReference type="NCBI Taxonomy" id="2060666"/>
    <lineage>
        <taxon>Bacteria</taxon>
        <taxon>Bacillati</taxon>
        <taxon>Bacillota</taxon>
        <taxon>Bacilli</taxon>
        <taxon>Bacillales</taxon>
        <taxon>Paenibacillaceae</taxon>
        <taxon>Saccharibacillus</taxon>
    </lineage>
</organism>
<gene>
    <name evidence="1" type="ORF">GCM10007362_50850</name>
</gene>
<proteinExistence type="predicted"/>
<accession>A0ABQ2A8L5</accession>
<sequence>MARRNVTSILETQSDKLNQEAITRYGLKIANMSVLTDMRSFS</sequence>
<keyword evidence="2" id="KW-1185">Reference proteome</keyword>
<evidence type="ECO:0000313" key="1">
    <source>
        <dbReference type="EMBL" id="GGH87820.1"/>
    </source>
</evidence>
<evidence type="ECO:0000313" key="2">
    <source>
        <dbReference type="Proteomes" id="UP000605427"/>
    </source>
</evidence>